<feature type="transmembrane region" description="Helical" evidence="8">
    <location>
        <begin position="284"/>
        <end position="302"/>
    </location>
</feature>
<evidence type="ECO:0000313" key="10">
    <source>
        <dbReference type="EMBL" id="MBR0665145.1"/>
    </source>
</evidence>
<evidence type="ECO:0000256" key="1">
    <source>
        <dbReference type="ARBA" id="ARBA00004651"/>
    </source>
</evidence>
<keyword evidence="11" id="KW-1185">Reference proteome</keyword>
<name>A0ABS5EYZ6_9PROT</name>
<keyword evidence="5 8" id="KW-0812">Transmembrane</keyword>
<reference evidence="11" key="1">
    <citation type="journal article" date="2021" name="Syst. Appl. Microbiol.">
        <title>Roseomonas hellenica sp. nov., isolated from roots of wild-growing Alkanna tinctoria.</title>
        <authorList>
            <person name="Rat A."/>
            <person name="Naranjo H.D."/>
            <person name="Lebbe L."/>
            <person name="Cnockaert M."/>
            <person name="Krigas N."/>
            <person name="Grigoriadou K."/>
            <person name="Maloupa E."/>
            <person name="Willems A."/>
        </authorList>
    </citation>
    <scope>NUCLEOTIDE SEQUENCE [LARGE SCALE GENOMIC DNA]</scope>
    <source>
        <strain evidence="11">LMG 31523</strain>
    </source>
</reference>
<dbReference type="PANTHER" id="PTHR30294">
    <property type="entry name" value="MEMBRANE COMPONENT OF ABC TRANSPORTER YHHJ-RELATED"/>
    <property type="match status" value="1"/>
</dbReference>
<keyword evidence="4" id="KW-1003">Cell membrane</keyword>
<evidence type="ECO:0000256" key="3">
    <source>
        <dbReference type="ARBA" id="ARBA00022448"/>
    </source>
</evidence>
<comment type="subcellular location">
    <subcellularLocation>
        <location evidence="1">Cell membrane</location>
        <topology evidence="1">Multi-pass membrane protein</topology>
    </subcellularLocation>
</comment>
<dbReference type="EMBL" id="JAAGBB010000013">
    <property type="protein sequence ID" value="MBR0665145.1"/>
    <property type="molecule type" value="Genomic_DNA"/>
</dbReference>
<organism evidence="10 11">
    <name type="scientific">Plastoroseomonas hellenica</name>
    <dbReference type="NCBI Taxonomy" id="2687306"/>
    <lineage>
        <taxon>Bacteria</taxon>
        <taxon>Pseudomonadati</taxon>
        <taxon>Pseudomonadota</taxon>
        <taxon>Alphaproteobacteria</taxon>
        <taxon>Acetobacterales</taxon>
        <taxon>Acetobacteraceae</taxon>
        <taxon>Plastoroseomonas</taxon>
    </lineage>
</organism>
<accession>A0ABS5EYZ6</accession>
<dbReference type="Gene3D" id="3.40.1710.10">
    <property type="entry name" value="abc type-2 transporter like domain"/>
    <property type="match status" value="1"/>
</dbReference>
<evidence type="ECO:0000256" key="2">
    <source>
        <dbReference type="ARBA" id="ARBA00007783"/>
    </source>
</evidence>
<feature type="transmembrane region" description="Helical" evidence="8">
    <location>
        <begin position="171"/>
        <end position="197"/>
    </location>
</feature>
<sequence length="368" mass="40229">MMWGRLRAIIVKEIWAILRDPRARLILVVPPLIQLFVLGFASTLEVKNIDVGVYNRDDGAWSREFVQRLAGSPNIRRIVRIDHPAALREAIDDQRVIAAVVLDQRFSADVAARRPAVIQAIFDGRRSNAAQIVSGYLERIAGELGAEIAPQAARPRSQSAVVHWFNPNLDYLWFTMPALVVIISTLAGLGVTALSVARERELGTFDQLMVSPLRVQEILVGKMVPPILVGLFNGSLYLLLIPTVFGVPLTGSIPLFYLALFFYLLALVGIGMFVSSLAKTQQQAFLGAFLVTVPATLLSGYATPVDNMPAWLQVLAEANPPKHFLIVSEGVFLKAMPAAEVAANTWPLAVIALGTLTASALLFRARME</sequence>
<dbReference type="PROSITE" id="PS51012">
    <property type="entry name" value="ABC_TM2"/>
    <property type="match status" value="1"/>
</dbReference>
<feature type="domain" description="ABC transmembrane type-2" evidence="9">
    <location>
        <begin position="141"/>
        <end position="366"/>
    </location>
</feature>
<protein>
    <submittedName>
        <fullName evidence="10">ABC transporter permease</fullName>
    </submittedName>
</protein>
<feature type="transmembrane region" description="Helical" evidence="8">
    <location>
        <begin position="253"/>
        <end position="277"/>
    </location>
</feature>
<gene>
    <name evidence="10" type="ORF">GXW71_12340</name>
</gene>
<evidence type="ECO:0000313" key="11">
    <source>
        <dbReference type="Proteomes" id="UP001196870"/>
    </source>
</evidence>
<evidence type="ECO:0000256" key="5">
    <source>
        <dbReference type="ARBA" id="ARBA00022692"/>
    </source>
</evidence>
<evidence type="ECO:0000256" key="4">
    <source>
        <dbReference type="ARBA" id="ARBA00022475"/>
    </source>
</evidence>
<keyword evidence="7 8" id="KW-0472">Membrane</keyword>
<dbReference type="InterPro" id="IPR047817">
    <property type="entry name" value="ABC2_TM_bact-type"/>
</dbReference>
<comment type="caution">
    <text evidence="10">The sequence shown here is derived from an EMBL/GenBank/DDBJ whole genome shotgun (WGS) entry which is preliminary data.</text>
</comment>
<feature type="transmembrane region" description="Helical" evidence="8">
    <location>
        <begin position="218"/>
        <end position="241"/>
    </location>
</feature>
<evidence type="ECO:0000259" key="9">
    <source>
        <dbReference type="PROSITE" id="PS51012"/>
    </source>
</evidence>
<feature type="transmembrane region" description="Helical" evidence="8">
    <location>
        <begin position="25"/>
        <end position="44"/>
    </location>
</feature>
<proteinExistence type="inferred from homology"/>
<dbReference type="InterPro" id="IPR051449">
    <property type="entry name" value="ABC-2_transporter_component"/>
</dbReference>
<evidence type="ECO:0000256" key="7">
    <source>
        <dbReference type="ARBA" id="ARBA00023136"/>
    </source>
</evidence>
<feature type="transmembrane region" description="Helical" evidence="8">
    <location>
        <begin position="346"/>
        <end position="363"/>
    </location>
</feature>
<keyword evidence="6 8" id="KW-1133">Transmembrane helix</keyword>
<evidence type="ECO:0000256" key="8">
    <source>
        <dbReference type="SAM" id="Phobius"/>
    </source>
</evidence>
<evidence type="ECO:0000256" key="6">
    <source>
        <dbReference type="ARBA" id="ARBA00022989"/>
    </source>
</evidence>
<dbReference type="Proteomes" id="UP001196870">
    <property type="component" value="Unassembled WGS sequence"/>
</dbReference>
<keyword evidence="3" id="KW-0813">Transport</keyword>
<comment type="similarity">
    <text evidence="2">Belongs to the ABC-2 integral membrane protein family.</text>
</comment>
<dbReference type="PANTHER" id="PTHR30294:SF44">
    <property type="entry name" value="MULTIDRUG ABC TRANSPORTER PERMEASE YBHR-RELATED"/>
    <property type="match status" value="1"/>
</dbReference>
<dbReference type="Pfam" id="PF12698">
    <property type="entry name" value="ABC2_membrane_3"/>
    <property type="match status" value="1"/>
</dbReference>
<dbReference type="InterPro" id="IPR013525">
    <property type="entry name" value="ABC2_TM"/>
</dbReference>